<dbReference type="OrthoDB" id="54411at2"/>
<name>A0A4R0PBG1_9HYPH</name>
<dbReference type="EMBL" id="SJST01000006">
    <property type="protein sequence ID" value="TCD13234.1"/>
    <property type="molecule type" value="Genomic_DNA"/>
</dbReference>
<accession>A0A4R0PBG1</accession>
<reference evidence="2 3" key="1">
    <citation type="journal article" date="2015" name="Antonie Van Leeuwenhoek">
        <title>Oricola cellulosilytica gen. nov., sp. nov., a cellulose-degrading bacterium of the family Phyllobacteriaceae isolated from surface seashore water, and emended descriptions of Mesorhizobium loti and Phyllobacterium myrsinacearum.</title>
        <authorList>
            <person name="Hameed A."/>
            <person name="Shahina M."/>
            <person name="Lai W.A."/>
            <person name="Lin S.Y."/>
            <person name="Young L.S."/>
            <person name="Liu Y.C."/>
            <person name="Hsu Y.H."/>
            <person name="Young C.C."/>
        </authorList>
    </citation>
    <scope>NUCLEOTIDE SEQUENCE [LARGE SCALE GENOMIC DNA]</scope>
    <source>
        <strain evidence="2 3">KCTC 52183</strain>
    </source>
</reference>
<protein>
    <submittedName>
        <fullName evidence="2">Uncharacterized protein</fullName>
    </submittedName>
</protein>
<dbReference type="PROSITE" id="PS50005">
    <property type="entry name" value="TPR"/>
    <property type="match status" value="1"/>
</dbReference>
<dbReference type="InterPro" id="IPR011990">
    <property type="entry name" value="TPR-like_helical_dom_sf"/>
</dbReference>
<dbReference type="Proteomes" id="UP000291301">
    <property type="component" value="Unassembled WGS sequence"/>
</dbReference>
<sequence length="572" mass="61716">MIGRNVMVGVAIAFFAAAVWWFAPGPVTTHPGPDNSAPRLAILPFEIESDDANVRAFAGGIADDITTELSRYPGLAVLSRETAQRFADDDGEAGELGVTHLLRGRIRRRSDRLTVNAWMTDTGTREQVWAKRYRGSASDLLEFQDTILEDVVAALMEALPASGGAPDASPGTESLDAYEAYLVGLTYYFELTPEANARAASRFRSALEADPGFAKARAGLAKTYRRAAFADDSFAEALGINWAEAYLELKVLLSGEAEKTADALVLEAGLALRRRDYAEAAGKARQALKLEPSNVEARQVLAETLIYAGDPERGENHARLALQLNPALPARPTFLAGLARYARGDTEGAITAVRDAVAMAGRREAEFAGLLAAMLGEAGDADGAEDMLAAYVSSLENRPRREWQVLTRTLDNPRARSWERPTVATAVYAYPFSDAAILSRIASGFEAAGLAGATLGHFPAAERNRLDDRAVRGLMFGASVEGSGETAVWRQTRSSDGAVIRTSGRGPMLQVPEGSSRVRRGEICDTWHWKGRIIESCAAVYRIPDDAPISVLGDYLLATEFGAFPFRQDLVN</sequence>
<dbReference type="InterPro" id="IPR019734">
    <property type="entry name" value="TPR_rpt"/>
</dbReference>
<feature type="repeat" description="TPR" evidence="1">
    <location>
        <begin position="261"/>
        <end position="294"/>
    </location>
</feature>
<proteinExistence type="predicted"/>
<gene>
    <name evidence="2" type="ORF">E0D97_14650</name>
</gene>
<keyword evidence="1" id="KW-0802">TPR repeat</keyword>
<dbReference type="SUPFAM" id="SSF48452">
    <property type="entry name" value="TPR-like"/>
    <property type="match status" value="1"/>
</dbReference>
<dbReference type="RefSeq" id="WP_131570257.1">
    <property type="nucleotide sequence ID" value="NZ_JAINFK010000005.1"/>
</dbReference>
<organism evidence="2 3">
    <name type="scientific">Oricola cellulosilytica</name>
    <dbReference type="NCBI Taxonomy" id="1429082"/>
    <lineage>
        <taxon>Bacteria</taxon>
        <taxon>Pseudomonadati</taxon>
        <taxon>Pseudomonadota</taxon>
        <taxon>Alphaproteobacteria</taxon>
        <taxon>Hyphomicrobiales</taxon>
        <taxon>Ahrensiaceae</taxon>
        <taxon>Oricola</taxon>
    </lineage>
</organism>
<keyword evidence="3" id="KW-1185">Reference proteome</keyword>
<dbReference type="Gene3D" id="1.25.40.10">
    <property type="entry name" value="Tetratricopeptide repeat domain"/>
    <property type="match status" value="1"/>
</dbReference>
<dbReference type="AlphaFoldDB" id="A0A4R0PBG1"/>
<evidence type="ECO:0000313" key="3">
    <source>
        <dbReference type="Proteomes" id="UP000291301"/>
    </source>
</evidence>
<comment type="caution">
    <text evidence="2">The sequence shown here is derived from an EMBL/GenBank/DDBJ whole genome shotgun (WGS) entry which is preliminary data.</text>
</comment>
<evidence type="ECO:0000256" key="1">
    <source>
        <dbReference type="PROSITE-ProRule" id="PRU00339"/>
    </source>
</evidence>
<evidence type="ECO:0000313" key="2">
    <source>
        <dbReference type="EMBL" id="TCD13234.1"/>
    </source>
</evidence>
<dbReference type="Gene3D" id="3.40.50.10070">
    <property type="entry name" value="TolB, N-terminal domain"/>
    <property type="match status" value="1"/>
</dbReference>